<feature type="chain" id="PRO_5002433493" evidence="1">
    <location>
        <begin position="18"/>
        <end position="51"/>
    </location>
</feature>
<protein>
    <submittedName>
        <fullName evidence="2">Uncharacterized protein</fullName>
    </submittedName>
</protein>
<organism evidence="2">
    <name type="scientific">Anguilla anguilla</name>
    <name type="common">European freshwater eel</name>
    <name type="synonym">Muraena anguilla</name>
    <dbReference type="NCBI Taxonomy" id="7936"/>
    <lineage>
        <taxon>Eukaryota</taxon>
        <taxon>Metazoa</taxon>
        <taxon>Chordata</taxon>
        <taxon>Craniata</taxon>
        <taxon>Vertebrata</taxon>
        <taxon>Euteleostomi</taxon>
        <taxon>Actinopterygii</taxon>
        <taxon>Neopterygii</taxon>
        <taxon>Teleostei</taxon>
        <taxon>Anguilliformes</taxon>
        <taxon>Anguillidae</taxon>
        <taxon>Anguilla</taxon>
    </lineage>
</organism>
<reference evidence="2" key="1">
    <citation type="submission" date="2014-11" db="EMBL/GenBank/DDBJ databases">
        <authorList>
            <person name="Amaro Gonzalez C."/>
        </authorList>
    </citation>
    <scope>NUCLEOTIDE SEQUENCE</scope>
</reference>
<dbReference type="AlphaFoldDB" id="A0A0E9UDD4"/>
<feature type="signal peptide" evidence="1">
    <location>
        <begin position="1"/>
        <end position="17"/>
    </location>
</feature>
<keyword evidence="1" id="KW-0732">Signal</keyword>
<accession>A0A0E9UDD4</accession>
<reference evidence="2" key="2">
    <citation type="journal article" date="2015" name="Fish Shellfish Immunol.">
        <title>Early steps in the European eel (Anguilla anguilla)-Vibrio vulnificus interaction in the gills: Role of the RtxA13 toxin.</title>
        <authorList>
            <person name="Callol A."/>
            <person name="Pajuelo D."/>
            <person name="Ebbesson L."/>
            <person name="Teles M."/>
            <person name="MacKenzie S."/>
            <person name="Amaro C."/>
        </authorList>
    </citation>
    <scope>NUCLEOTIDE SEQUENCE</scope>
</reference>
<dbReference type="EMBL" id="GBXM01045599">
    <property type="protein sequence ID" value="JAH62978.1"/>
    <property type="molecule type" value="Transcribed_RNA"/>
</dbReference>
<evidence type="ECO:0000256" key="1">
    <source>
        <dbReference type="SAM" id="SignalP"/>
    </source>
</evidence>
<proteinExistence type="predicted"/>
<evidence type="ECO:0000313" key="2">
    <source>
        <dbReference type="EMBL" id="JAH62978.1"/>
    </source>
</evidence>
<sequence length="51" mass="5563">MSLYMLLRVCDSVCVCACVCDSDVLERLPVLSDLFATVHLPHSGGHRVSIT</sequence>
<name>A0A0E9UDD4_ANGAN</name>